<evidence type="ECO:0000313" key="2">
    <source>
        <dbReference type="Proteomes" id="UP000515156"/>
    </source>
</evidence>
<feature type="coiled-coil region" evidence="1">
    <location>
        <begin position="112"/>
        <end position="146"/>
    </location>
</feature>
<dbReference type="RefSeq" id="XP_030077503.1">
    <property type="nucleotide sequence ID" value="XM_030221643.1"/>
</dbReference>
<accession>A0A6P7ZIR1</accession>
<dbReference type="AlphaFoldDB" id="A0A6P7ZIR1"/>
<gene>
    <name evidence="3" type="primary">LOC115482080</name>
</gene>
<dbReference type="PANTHER" id="PTHR46918:SF1">
    <property type="entry name" value="SYNAPTONEMAL COMPLEX PROTEIN 1"/>
    <property type="match status" value="1"/>
</dbReference>
<dbReference type="GO" id="GO:0000802">
    <property type="term" value="C:transverse filament"/>
    <property type="evidence" value="ECO:0007669"/>
    <property type="project" value="TreeGrafter"/>
</dbReference>
<dbReference type="GO" id="GO:0001673">
    <property type="term" value="C:male germ cell nucleus"/>
    <property type="evidence" value="ECO:0007669"/>
    <property type="project" value="TreeGrafter"/>
</dbReference>
<protein>
    <submittedName>
        <fullName evidence="3">Synaptonemal complex protein 1-like</fullName>
    </submittedName>
</protein>
<keyword evidence="2" id="KW-1185">Reference proteome</keyword>
<dbReference type="GO" id="GO:0000801">
    <property type="term" value="C:central element"/>
    <property type="evidence" value="ECO:0007669"/>
    <property type="project" value="TreeGrafter"/>
</dbReference>
<dbReference type="GeneID" id="115482080"/>
<dbReference type="OrthoDB" id="10064612at2759"/>
<organism evidence="2 3">
    <name type="scientific">Microcaecilia unicolor</name>
    <dbReference type="NCBI Taxonomy" id="1415580"/>
    <lineage>
        <taxon>Eukaryota</taxon>
        <taxon>Metazoa</taxon>
        <taxon>Chordata</taxon>
        <taxon>Craniata</taxon>
        <taxon>Vertebrata</taxon>
        <taxon>Euteleostomi</taxon>
        <taxon>Amphibia</taxon>
        <taxon>Gymnophiona</taxon>
        <taxon>Siphonopidae</taxon>
        <taxon>Microcaecilia</taxon>
    </lineage>
</organism>
<sequence>MVIYYSKKKMDKEKSFKLFSLPRLNSSQVSAVKPQAVAGDGGFFQGFNKFADDDFNLPFTMKSLPHPNKNKSSDLLPQKAKHLPVIEEENVEPMAQLYSNLYNEAEKIKRWKLSVETEMKQKEKKIQENKKTIDAQRKAIQELQADPKKMQSFIAFKEEENCSNQNNPVG</sequence>
<evidence type="ECO:0000256" key="1">
    <source>
        <dbReference type="SAM" id="Coils"/>
    </source>
</evidence>
<dbReference type="KEGG" id="muo:115482080"/>
<dbReference type="Proteomes" id="UP000515156">
    <property type="component" value="Chromosome 12"/>
</dbReference>
<reference evidence="3" key="1">
    <citation type="submission" date="2025-08" db="UniProtKB">
        <authorList>
            <consortium name="RefSeq"/>
        </authorList>
    </citation>
    <scope>IDENTIFICATION</scope>
</reference>
<dbReference type="GO" id="GO:0051026">
    <property type="term" value="P:chiasma assembly"/>
    <property type="evidence" value="ECO:0007669"/>
    <property type="project" value="TreeGrafter"/>
</dbReference>
<dbReference type="PANTHER" id="PTHR46918">
    <property type="entry name" value="SYNAPTONEMAL COMPLEX PROTEIN 1"/>
    <property type="match status" value="1"/>
</dbReference>
<keyword evidence="1" id="KW-0175">Coiled coil</keyword>
<dbReference type="InParanoid" id="A0A6P7ZIR1"/>
<proteinExistence type="predicted"/>
<dbReference type="GO" id="GO:0003690">
    <property type="term" value="F:double-stranded DNA binding"/>
    <property type="evidence" value="ECO:0007669"/>
    <property type="project" value="TreeGrafter"/>
</dbReference>
<dbReference type="InterPro" id="IPR008827">
    <property type="entry name" value="SYCP1"/>
</dbReference>
<name>A0A6P7ZIR1_9AMPH</name>
<dbReference type="GO" id="GO:0000711">
    <property type="term" value="P:meiotic DNA repair synthesis"/>
    <property type="evidence" value="ECO:0007669"/>
    <property type="project" value="TreeGrafter"/>
</dbReference>
<evidence type="ECO:0000313" key="3">
    <source>
        <dbReference type="RefSeq" id="XP_030077503.1"/>
    </source>
</evidence>
<dbReference type="GO" id="GO:0051878">
    <property type="term" value="P:lateral element assembly"/>
    <property type="evidence" value="ECO:0007669"/>
    <property type="project" value="TreeGrafter"/>
</dbReference>
<dbReference type="Pfam" id="PF05483">
    <property type="entry name" value="SCP-1"/>
    <property type="match status" value="1"/>
</dbReference>